<name>A0A0Q3H360_BRADI</name>
<evidence type="ECO:0000256" key="1">
    <source>
        <dbReference type="SAM" id="MobiDB-lite"/>
    </source>
</evidence>
<sequence length="87" mass="9340">MATARRRLDHLQASTNSEPTENAGGMVLAHVSASPLTVISMPCMHHDANLQIRTDPVTSSIISKQKTHLMDGGPEGWPQFGLVSVCC</sequence>
<gene>
    <name evidence="2" type="ORF">BRADI_1g33616v3</name>
</gene>
<feature type="region of interest" description="Disordered" evidence="1">
    <location>
        <begin position="1"/>
        <end position="23"/>
    </location>
</feature>
<dbReference type="EnsemblPlants" id="KQK17311">
    <property type="protein sequence ID" value="KQK17311"/>
    <property type="gene ID" value="BRADI_1g33616v3"/>
</dbReference>
<organism evidence="2">
    <name type="scientific">Brachypodium distachyon</name>
    <name type="common">Purple false brome</name>
    <name type="synonym">Trachynia distachya</name>
    <dbReference type="NCBI Taxonomy" id="15368"/>
    <lineage>
        <taxon>Eukaryota</taxon>
        <taxon>Viridiplantae</taxon>
        <taxon>Streptophyta</taxon>
        <taxon>Embryophyta</taxon>
        <taxon>Tracheophyta</taxon>
        <taxon>Spermatophyta</taxon>
        <taxon>Magnoliopsida</taxon>
        <taxon>Liliopsida</taxon>
        <taxon>Poales</taxon>
        <taxon>Poaceae</taxon>
        <taxon>BOP clade</taxon>
        <taxon>Pooideae</taxon>
        <taxon>Stipodae</taxon>
        <taxon>Brachypodieae</taxon>
        <taxon>Brachypodium</taxon>
    </lineage>
</organism>
<dbReference type="AlphaFoldDB" id="A0A0Q3H360"/>
<accession>A0A0Q3H360</accession>
<proteinExistence type="predicted"/>
<reference evidence="2 3" key="1">
    <citation type="journal article" date="2010" name="Nature">
        <title>Genome sequencing and analysis of the model grass Brachypodium distachyon.</title>
        <authorList>
            <consortium name="International Brachypodium Initiative"/>
        </authorList>
    </citation>
    <scope>NUCLEOTIDE SEQUENCE [LARGE SCALE GENOMIC DNA]</scope>
    <source>
        <strain evidence="2 3">Bd21</strain>
    </source>
</reference>
<evidence type="ECO:0000313" key="3">
    <source>
        <dbReference type="EnsemblPlants" id="KQK17311"/>
    </source>
</evidence>
<dbReference type="Gramene" id="KQK17311">
    <property type="protein sequence ID" value="KQK17311"/>
    <property type="gene ID" value="BRADI_1g33616v3"/>
</dbReference>
<protein>
    <submittedName>
        <fullName evidence="2 3">Uncharacterized protein</fullName>
    </submittedName>
</protein>
<dbReference type="InParanoid" id="A0A0Q3H360"/>
<evidence type="ECO:0000313" key="2">
    <source>
        <dbReference type="EMBL" id="KQK17311.1"/>
    </source>
</evidence>
<reference evidence="2" key="2">
    <citation type="submission" date="2017-06" db="EMBL/GenBank/DDBJ databases">
        <title>WGS assembly of Brachypodium distachyon.</title>
        <authorList>
            <consortium name="The International Brachypodium Initiative"/>
            <person name="Lucas S."/>
            <person name="Harmon-Smith M."/>
            <person name="Lail K."/>
            <person name="Tice H."/>
            <person name="Grimwood J."/>
            <person name="Bruce D."/>
            <person name="Barry K."/>
            <person name="Shu S."/>
            <person name="Lindquist E."/>
            <person name="Wang M."/>
            <person name="Pitluck S."/>
            <person name="Vogel J.P."/>
            <person name="Garvin D.F."/>
            <person name="Mockler T.C."/>
            <person name="Schmutz J."/>
            <person name="Rokhsar D."/>
            <person name="Bevan M.W."/>
        </authorList>
    </citation>
    <scope>NUCLEOTIDE SEQUENCE</scope>
    <source>
        <strain evidence="2">Bd21</strain>
    </source>
</reference>
<evidence type="ECO:0000313" key="4">
    <source>
        <dbReference type="Proteomes" id="UP000008810"/>
    </source>
</evidence>
<dbReference type="EMBL" id="CM000880">
    <property type="protein sequence ID" value="KQK17311.1"/>
    <property type="molecule type" value="Genomic_DNA"/>
</dbReference>
<keyword evidence="4" id="KW-1185">Reference proteome</keyword>
<reference evidence="3" key="3">
    <citation type="submission" date="2018-08" db="UniProtKB">
        <authorList>
            <consortium name="EnsemblPlants"/>
        </authorList>
    </citation>
    <scope>IDENTIFICATION</scope>
    <source>
        <strain evidence="3">cv. Bd21</strain>
    </source>
</reference>
<dbReference type="Proteomes" id="UP000008810">
    <property type="component" value="Chromosome 1"/>
</dbReference>